<evidence type="ECO:0000256" key="4">
    <source>
        <dbReference type="ARBA" id="ARBA00023163"/>
    </source>
</evidence>
<dbReference type="InterPro" id="IPR036388">
    <property type="entry name" value="WH-like_DNA-bd_sf"/>
</dbReference>
<dbReference type="FunFam" id="1.10.10.10:FF:000001">
    <property type="entry name" value="LysR family transcriptional regulator"/>
    <property type="match status" value="1"/>
</dbReference>
<evidence type="ECO:0000313" key="8">
    <source>
        <dbReference type="Proteomes" id="UP000247772"/>
    </source>
</evidence>
<reference evidence="7 8" key="1">
    <citation type="submission" date="2018-06" db="EMBL/GenBank/DDBJ databases">
        <title>Genomic Encyclopedia of Type Strains, Phase IV (KMG-V): Genome sequencing to study the core and pangenomes of soil and plant-associated prokaryotes.</title>
        <authorList>
            <person name="Whitman W."/>
        </authorList>
    </citation>
    <scope>NUCLEOTIDE SEQUENCE [LARGE SCALE GENOMIC DNA]</scope>
    <source>
        <strain evidence="7 8">SRCL-318</strain>
        <strain evidence="6 9">SRMrh-85</strain>
    </source>
</reference>
<feature type="domain" description="HTH lysR-type" evidence="5">
    <location>
        <begin position="1"/>
        <end position="59"/>
    </location>
</feature>
<dbReference type="Gene3D" id="1.10.10.10">
    <property type="entry name" value="Winged helix-like DNA-binding domain superfamily/Winged helix DNA-binding domain"/>
    <property type="match status" value="1"/>
</dbReference>
<name>A0A2U1AFC0_9BURK</name>
<evidence type="ECO:0000313" key="6">
    <source>
        <dbReference type="EMBL" id="MBB2929638.1"/>
    </source>
</evidence>
<comment type="caution">
    <text evidence="7">The sequence shown here is derived from an EMBL/GenBank/DDBJ whole genome shotgun (WGS) entry which is preliminary data.</text>
</comment>
<accession>A0A2U1AFC0</accession>
<evidence type="ECO:0000256" key="2">
    <source>
        <dbReference type="ARBA" id="ARBA00023015"/>
    </source>
</evidence>
<sequence>MDNLGDVRLFVEAARLGSLSAAGRKLALTPAAASARLARLEAELRARLFDRTTRQLRLTDEGRLYLTCSEHALRSLDDAKAALQEGQNAVRGKVRISATSDFGRNMLMTWLDEFRGLYPDVRFALMLTDSLSNLVLEDIDLAIRFGTPQDSSLVARWLAPNRRVLCASPEYLARCGEPREPNDLARFDCIVIGSAAGPVNEWRFTRGDGSQTGTHAETQTYTVPLDGALESTDGEVARQWALCGYGLAVKSIWDVADDLRAGRLKTVMPEWRYPDAPLHALYHRNRFLAPRVRVLLDFLTERFAQTSGELEALVPCTDPAVAPQSRRRKRI</sequence>
<comment type="similarity">
    <text evidence="1">Belongs to the LysR transcriptional regulatory family.</text>
</comment>
<dbReference type="GO" id="GO:0003700">
    <property type="term" value="F:DNA-binding transcription factor activity"/>
    <property type="evidence" value="ECO:0007669"/>
    <property type="project" value="InterPro"/>
</dbReference>
<dbReference type="EMBL" id="QJSQ01000008">
    <property type="protein sequence ID" value="PYE23326.1"/>
    <property type="molecule type" value="Genomic_DNA"/>
</dbReference>
<dbReference type="PANTHER" id="PTHR30537:SF21">
    <property type="entry name" value="HTH-TYPE TRANSCRIPTIONAL REGULATOR SINR-RELATED"/>
    <property type="match status" value="1"/>
</dbReference>
<keyword evidence="3 6" id="KW-0238">DNA-binding</keyword>
<evidence type="ECO:0000313" key="9">
    <source>
        <dbReference type="Proteomes" id="UP000533533"/>
    </source>
</evidence>
<dbReference type="FunFam" id="3.40.190.290:FF:000001">
    <property type="entry name" value="Transcriptional regulator, LysR family"/>
    <property type="match status" value="1"/>
</dbReference>
<organism evidence="7 8">
    <name type="scientific">Paraburkholderia silvatlantica</name>
    <dbReference type="NCBI Taxonomy" id="321895"/>
    <lineage>
        <taxon>Bacteria</taxon>
        <taxon>Pseudomonadati</taxon>
        <taxon>Pseudomonadota</taxon>
        <taxon>Betaproteobacteria</taxon>
        <taxon>Burkholderiales</taxon>
        <taxon>Burkholderiaceae</taxon>
        <taxon>Paraburkholderia</taxon>
    </lineage>
</organism>
<dbReference type="AlphaFoldDB" id="A0A2U1AFC0"/>
<dbReference type="SUPFAM" id="SSF53850">
    <property type="entry name" value="Periplasmic binding protein-like II"/>
    <property type="match status" value="1"/>
</dbReference>
<dbReference type="InterPro" id="IPR058163">
    <property type="entry name" value="LysR-type_TF_proteobact-type"/>
</dbReference>
<dbReference type="Proteomes" id="UP000247772">
    <property type="component" value="Unassembled WGS sequence"/>
</dbReference>
<evidence type="ECO:0000313" key="7">
    <source>
        <dbReference type="EMBL" id="PYE23326.1"/>
    </source>
</evidence>
<dbReference type="InterPro" id="IPR005119">
    <property type="entry name" value="LysR_subst-bd"/>
</dbReference>
<dbReference type="CDD" id="cd08422">
    <property type="entry name" value="PBP2_CrgA_like"/>
    <property type="match status" value="1"/>
</dbReference>
<dbReference type="PROSITE" id="PS50931">
    <property type="entry name" value="HTH_LYSR"/>
    <property type="match status" value="1"/>
</dbReference>
<keyword evidence="9" id="KW-1185">Reference proteome</keyword>
<evidence type="ECO:0000256" key="1">
    <source>
        <dbReference type="ARBA" id="ARBA00009437"/>
    </source>
</evidence>
<keyword evidence="2" id="KW-0805">Transcription regulation</keyword>
<gene>
    <name evidence="7" type="ORF">C7410_108227</name>
    <name evidence="6" type="ORF">FHX59_004080</name>
</gene>
<dbReference type="InterPro" id="IPR036390">
    <property type="entry name" value="WH_DNA-bd_sf"/>
</dbReference>
<dbReference type="Gene3D" id="3.40.190.290">
    <property type="match status" value="1"/>
</dbReference>
<dbReference type="InterPro" id="IPR000847">
    <property type="entry name" value="LysR_HTH_N"/>
</dbReference>
<dbReference type="Pfam" id="PF03466">
    <property type="entry name" value="LysR_substrate"/>
    <property type="match status" value="1"/>
</dbReference>
<dbReference type="PANTHER" id="PTHR30537">
    <property type="entry name" value="HTH-TYPE TRANSCRIPTIONAL REGULATOR"/>
    <property type="match status" value="1"/>
</dbReference>
<dbReference type="SUPFAM" id="SSF46785">
    <property type="entry name" value="Winged helix' DNA-binding domain"/>
    <property type="match status" value="1"/>
</dbReference>
<dbReference type="OrthoDB" id="9786526at2"/>
<dbReference type="EMBL" id="JACHVZ010000011">
    <property type="protein sequence ID" value="MBB2929638.1"/>
    <property type="molecule type" value="Genomic_DNA"/>
</dbReference>
<keyword evidence="4" id="KW-0804">Transcription</keyword>
<protein>
    <submittedName>
        <fullName evidence="6">DNA-binding transcriptional LysR family regulator</fullName>
    </submittedName>
    <submittedName>
        <fullName evidence="7">LysR family transcriptional regulator</fullName>
    </submittedName>
</protein>
<dbReference type="Pfam" id="PF00126">
    <property type="entry name" value="HTH_1"/>
    <property type="match status" value="1"/>
</dbReference>
<dbReference type="GO" id="GO:0043565">
    <property type="term" value="F:sequence-specific DNA binding"/>
    <property type="evidence" value="ECO:0007669"/>
    <property type="project" value="TreeGrafter"/>
</dbReference>
<evidence type="ECO:0000256" key="3">
    <source>
        <dbReference type="ARBA" id="ARBA00023125"/>
    </source>
</evidence>
<dbReference type="RefSeq" id="WP_110384368.1">
    <property type="nucleotide sequence ID" value="NZ_JACHVZ010000011.1"/>
</dbReference>
<dbReference type="Proteomes" id="UP000533533">
    <property type="component" value="Unassembled WGS sequence"/>
</dbReference>
<dbReference type="GO" id="GO:0006351">
    <property type="term" value="P:DNA-templated transcription"/>
    <property type="evidence" value="ECO:0007669"/>
    <property type="project" value="TreeGrafter"/>
</dbReference>
<proteinExistence type="inferred from homology"/>
<evidence type="ECO:0000259" key="5">
    <source>
        <dbReference type="PROSITE" id="PS50931"/>
    </source>
</evidence>